<dbReference type="Gene3D" id="3.40.50.2000">
    <property type="entry name" value="Glycogen Phosphorylase B"/>
    <property type="match status" value="1"/>
</dbReference>
<sequence>MRSYFFLPPVRQAAGGVTVIRRMAAFLAAAGREAFLVPRELPDQGPGWAPSEAWVDAPVVPWESLDLTSNDLWIVPEGWVNALAPGLSSGARCLVYVQNWAYLLSALPEGVTWRKLPAEFLAVSDPVAQFVAATTGRDAPVLRPGIDLSLFRAPAAKPEPTDGVRIAWMPRKNKALGRQIQETFHSLDEALAARCQWIEIAGLPATGVAQTLGSAHIFLATGFPEGCPLPPLEAMACGCLPVGYMGFGGADYMRQALPPHNDPAPFAPWWPLRHVPWSGNGLWSADADILGAALHLAHAARWFLSATTADAEHLSATLANCHATATAYSLESQRQNVLELWTRLETA</sequence>
<accession>A0A238ZDG9</accession>
<name>A0A238ZDG9_9BACT</name>
<protein>
    <submittedName>
        <fullName evidence="1">Uncharacterized protein</fullName>
    </submittedName>
</protein>
<dbReference type="OrthoDB" id="9801609at2"/>
<proteinExistence type="predicted"/>
<dbReference type="SUPFAM" id="SSF53756">
    <property type="entry name" value="UDP-Glycosyltransferase/glycogen phosphorylase"/>
    <property type="match status" value="1"/>
</dbReference>
<dbReference type="RefSeq" id="WP_089273112.1">
    <property type="nucleotide sequence ID" value="NZ_FZOC01000002.1"/>
</dbReference>
<dbReference type="EMBL" id="FZOC01000002">
    <property type="protein sequence ID" value="SNR80813.1"/>
    <property type="molecule type" value="Genomic_DNA"/>
</dbReference>
<dbReference type="AlphaFoldDB" id="A0A238ZDG9"/>
<evidence type="ECO:0000313" key="2">
    <source>
        <dbReference type="Proteomes" id="UP000198324"/>
    </source>
</evidence>
<evidence type="ECO:0000313" key="1">
    <source>
        <dbReference type="EMBL" id="SNR80813.1"/>
    </source>
</evidence>
<dbReference type="Proteomes" id="UP000198324">
    <property type="component" value="Unassembled WGS sequence"/>
</dbReference>
<keyword evidence="2" id="KW-1185">Reference proteome</keyword>
<organism evidence="1 2">
    <name type="scientific">Humidesulfovibrio mexicanus</name>
    <dbReference type="NCBI Taxonomy" id="147047"/>
    <lineage>
        <taxon>Bacteria</taxon>
        <taxon>Pseudomonadati</taxon>
        <taxon>Thermodesulfobacteriota</taxon>
        <taxon>Desulfovibrionia</taxon>
        <taxon>Desulfovibrionales</taxon>
        <taxon>Desulfovibrionaceae</taxon>
        <taxon>Humidesulfovibrio</taxon>
    </lineage>
</organism>
<gene>
    <name evidence="1" type="ORF">SAMN04488503_1411</name>
</gene>
<reference evidence="1 2" key="1">
    <citation type="submission" date="2017-06" db="EMBL/GenBank/DDBJ databases">
        <authorList>
            <person name="Kim H.J."/>
            <person name="Triplett B.A."/>
        </authorList>
    </citation>
    <scope>NUCLEOTIDE SEQUENCE [LARGE SCALE GENOMIC DNA]</scope>
    <source>
        <strain evidence="1 2">DSM 13116</strain>
    </source>
</reference>